<organism evidence="1 2">
    <name type="scientific">Lacticaseibacillus saniviri JCM 17471 = DSM 24301</name>
    <dbReference type="NCBI Taxonomy" id="1293598"/>
    <lineage>
        <taxon>Bacteria</taxon>
        <taxon>Bacillati</taxon>
        <taxon>Bacillota</taxon>
        <taxon>Bacilli</taxon>
        <taxon>Lactobacillales</taxon>
        <taxon>Lactobacillaceae</taxon>
        <taxon>Lacticaseibacillus</taxon>
    </lineage>
</organism>
<accession>A0A0R2MTZ3</accession>
<dbReference type="Proteomes" id="UP000050969">
    <property type="component" value="Unassembled WGS sequence"/>
</dbReference>
<name>A0A0R2MTZ3_9LACO</name>
<keyword evidence="2" id="KW-1185">Reference proteome</keyword>
<gene>
    <name evidence="1" type="ORF">IV56_GL001678</name>
</gene>
<dbReference type="PATRIC" id="fig|1293598.4.peg.1749"/>
<dbReference type="STRING" id="1293598.IV56_GL001678"/>
<reference evidence="1 2" key="1">
    <citation type="journal article" date="2015" name="Genome Announc.">
        <title>Expanding the biotechnology potential of lactobacilli through comparative genomics of 213 strains and associated genera.</title>
        <authorList>
            <person name="Sun Z."/>
            <person name="Harris H.M."/>
            <person name="McCann A."/>
            <person name="Guo C."/>
            <person name="Argimon S."/>
            <person name="Zhang W."/>
            <person name="Yang X."/>
            <person name="Jeffery I.B."/>
            <person name="Cooney J.C."/>
            <person name="Kagawa T.F."/>
            <person name="Liu W."/>
            <person name="Song Y."/>
            <person name="Salvetti E."/>
            <person name="Wrobel A."/>
            <person name="Rasinkangas P."/>
            <person name="Parkhill J."/>
            <person name="Rea M.C."/>
            <person name="O'Sullivan O."/>
            <person name="Ritari J."/>
            <person name="Douillard F.P."/>
            <person name="Paul Ross R."/>
            <person name="Yang R."/>
            <person name="Briner A.E."/>
            <person name="Felis G.E."/>
            <person name="de Vos W.M."/>
            <person name="Barrangou R."/>
            <person name="Klaenhammer T.R."/>
            <person name="Caufield P.W."/>
            <person name="Cui Y."/>
            <person name="Zhang H."/>
            <person name="O'Toole P.W."/>
        </authorList>
    </citation>
    <scope>NUCLEOTIDE SEQUENCE [LARGE SCALE GENOMIC DNA]</scope>
    <source>
        <strain evidence="1 2">DSM 24301</strain>
    </source>
</reference>
<evidence type="ECO:0000313" key="2">
    <source>
        <dbReference type="Proteomes" id="UP000050969"/>
    </source>
</evidence>
<sequence>MAKMTKRKMSRYAIALIVLGAVLTGIGLKMTGLHSVEFDSTGFHVREAVKFDD</sequence>
<evidence type="ECO:0000313" key="1">
    <source>
        <dbReference type="EMBL" id="KRO16316.1"/>
    </source>
</evidence>
<protein>
    <submittedName>
        <fullName evidence="1">Uncharacterized protein</fullName>
    </submittedName>
</protein>
<dbReference type="EMBL" id="JQCE01000042">
    <property type="protein sequence ID" value="KRO16316.1"/>
    <property type="molecule type" value="Genomic_DNA"/>
</dbReference>
<proteinExistence type="predicted"/>
<dbReference type="AlphaFoldDB" id="A0A0R2MTZ3"/>
<comment type="caution">
    <text evidence="1">The sequence shown here is derived from an EMBL/GenBank/DDBJ whole genome shotgun (WGS) entry which is preliminary data.</text>
</comment>